<accession>A0A6A6XDX2</accession>
<name>A0A6A6XDX2_9PLEO</name>
<dbReference type="AlphaFoldDB" id="A0A6A6XDX2"/>
<dbReference type="GO" id="GO:0004312">
    <property type="term" value="F:fatty acid synthase activity"/>
    <property type="evidence" value="ECO:0007669"/>
    <property type="project" value="TreeGrafter"/>
</dbReference>
<dbReference type="EMBL" id="MU001898">
    <property type="protein sequence ID" value="KAF2794233.1"/>
    <property type="molecule type" value="Genomic_DNA"/>
</dbReference>
<dbReference type="SUPFAM" id="SSF53901">
    <property type="entry name" value="Thiolase-like"/>
    <property type="match status" value="1"/>
</dbReference>
<dbReference type="Gene3D" id="3.40.47.10">
    <property type="match status" value="1"/>
</dbReference>
<evidence type="ECO:0000313" key="2">
    <source>
        <dbReference type="EMBL" id="KAF2794233.1"/>
    </source>
</evidence>
<dbReference type="Proteomes" id="UP000799757">
    <property type="component" value="Unassembled WGS sequence"/>
</dbReference>
<proteinExistence type="predicted"/>
<dbReference type="InterPro" id="IPR016039">
    <property type="entry name" value="Thiolase-like"/>
</dbReference>
<keyword evidence="3" id="KW-1185">Reference proteome</keyword>
<evidence type="ECO:0000259" key="1">
    <source>
        <dbReference type="Pfam" id="PF00109"/>
    </source>
</evidence>
<dbReference type="GO" id="GO:0006633">
    <property type="term" value="P:fatty acid biosynthetic process"/>
    <property type="evidence" value="ECO:0007669"/>
    <property type="project" value="TreeGrafter"/>
</dbReference>
<reference evidence="2" key="1">
    <citation type="journal article" date="2020" name="Stud. Mycol.">
        <title>101 Dothideomycetes genomes: a test case for predicting lifestyles and emergence of pathogens.</title>
        <authorList>
            <person name="Haridas S."/>
            <person name="Albert R."/>
            <person name="Binder M."/>
            <person name="Bloem J."/>
            <person name="Labutti K."/>
            <person name="Salamov A."/>
            <person name="Andreopoulos B."/>
            <person name="Baker S."/>
            <person name="Barry K."/>
            <person name="Bills G."/>
            <person name="Bluhm B."/>
            <person name="Cannon C."/>
            <person name="Castanera R."/>
            <person name="Culley D."/>
            <person name="Daum C."/>
            <person name="Ezra D."/>
            <person name="Gonzalez J."/>
            <person name="Henrissat B."/>
            <person name="Kuo A."/>
            <person name="Liang C."/>
            <person name="Lipzen A."/>
            <person name="Lutzoni F."/>
            <person name="Magnuson J."/>
            <person name="Mondo S."/>
            <person name="Nolan M."/>
            <person name="Ohm R."/>
            <person name="Pangilinan J."/>
            <person name="Park H.-J."/>
            <person name="Ramirez L."/>
            <person name="Alfaro M."/>
            <person name="Sun H."/>
            <person name="Tritt A."/>
            <person name="Yoshinaga Y."/>
            <person name="Zwiers L.-H."/>
            <person name="Turgeon B."/>
            <person name="Goodwin S."/>
            <person name="Spatafora J."/>
            <person name="Crous P."/>
            <person name="Grigoriev I."/>
        </authorList>
    </citation>
    <scope>NUCLEOTIDE SEQUENCE</scope>
    <source>
        <strain evidence="2">CBS 109.77</strain>
    </source>
</reference>
<sequence length="116" mass="13274">MTRKKYKQKSVTIVGFAYRLPGGNDSPQRLWEFSKRGEFASSKVPKIRFNIDGHYDGSHRPGTMRQNGGMFLEHVDLAEFDASFFEFGGTKAIAMDPNQRQIFEVVYEGLEMPGYQ</sequence>
<dbReference type="InterPro" id="IPR050091">
    <property type="entry name" value="PKS_NRPS_Biosynth_Enz"/>
</dbReference>
<dbReference type="Pfam" id="PF00109">
    <property type="entry name" value="ketoacyl-synt"/>
    <property type="match status" value="1"/>
</dbReference>
<organism evidence="2 3">
    <name type="scientific">Melanomma pulvis-pyrius CBS 109.77</name>
    <dbReference type="NCBI Taxonomy" id="1314802"/>
    <lineage>
        <taxon>Eukaryota</taxon>
        <taxon>Fungi</taxon>
        <taxon>Dikarya</taxon>
        <taxon>Ascomycota</taxon>
        <taxon>Pezizomycotina</taxon>
        <taxon>Dothideomycetes</taxon>
        <taxon>Pleosporomycetidae</taxon>
        <taxon>Pleosporales</taxon>
        <taxon>Melanommataceae</taxon>
        <taxon>Melanomma</taxon>
    </lineage>
</organism>
<protein>
    <submittedName>
        <fullName evidence="2">Beta-ketoacyl synthase</fullName>
    </submittedName>
</protein>
<dbReference type="InterPro" id="IPR014030">
    <property type="entry name" value="Ketoacyl_synth_N"/>
</dbReference>
<evidence type="ECO:0000313" key="3">
    <source>
        <dbReference type="Proteomes" id="UP000799757"/>
    </source>
</evidence>
<dbReference type="OrthoDB" id="329835at2759"/>
<dbReference type="GO" id="GO:0044550">
    <property type="term" value="P:secondary metabolite biosynthetic process"/>
    <property type="evidence" value="ECO:0007669"/>
    <property type="project" value="TreeGrafter"/>
</dbReference>
<feature type="domain" description="Beta-ketoacyl synthase-like N-terminal" evidence="1">
    <location>
        <begin position="9"/>
        <end position="115"/>
    </location>
</feature>
<dbReference type="PANTHER" id="PTHR43775:SF18">
    <property type="entry name" value="ENZYME, PUTATIVE (JCVI)-RELATED"/>
    <property type="match status" value="1"/>
</dbReference>
<dbReference type="PANTHER" id="PTHR43775">
    <property type="entry name" value="FATTY ACID SYNTHASE"/>
    <property type="match status" value="1"/>
</dbReference>
<gene>
    <name evidence="2" type="ORF">K505DRAFT_242577</name>
</gene>